<protein>
    <submittedName>
        <fullName evidence="1">Protein O-mannosyltransferase 2</fullName>
        <ecNumber evidence="1">2.4.1.109</ecNumber>
    </submittedName>
</protein>
<dbReference type="EC" id="2.4.1.109" evidence="1"/>
<organism evidence="1 2">
    <name type="scientific">Kickxella alabastrina</name>
    <dbReference type="NCBI Taxonomy" id="61397"/>
    <lineage>
        <taxon>Eukaryota</taxon>
        <taxon>Fungi</taxon>
        <taxon>Fungi incertae sedis</taxon>
        <taxon>Zoopagomycota</taxon>
        <taxon>Kickxellomycotina</taxon>
        <taxon>Kickxellomycetes</taxon>
        <taxon>Kickxellales</taxon>
        <taxon>Kickxellaceae</taxon>
        <taxon>Kickxella</taxon>
    </lineage>
</organism>
<proteinExistence type="predicted"/>
<dbReference type="Proteomes" id="UP001150581">
    <property type="component" value="Unassembled WGS sequence"/>
</dbReference>
<keyword evidence="1" id="KW-0808">Transferase</keyword>
<sequence>MESRNLKQRGRGAFNDEDTLPFTSNEYNKEKQRISAGAGAGTEGLDPAHFEAAHGAVSRAYGAYPPIASDRWDGAGDGESLTDFSEVRMDAGVNGVLRSRDFVITAILTLLSLFTRLYKIGRRPNVTWDEAHFGKFGAFYINHTFYHDVHPPLAKMLVALAEVIAGHNGTFKFGSGDKYPEYVDYTFIRAQLALYGAALVPLAYLTCRHVHISRTMSALAASFVLFDNALCVMSRFILLDQPLLFFTALTLWSATGFQNVNMSGRSYTRRWWTWLLLTGFSLGCVMSSKWIGLFCVIMVGVATADDLFRKLCDMMPWKQYAKHWAARILALIIVPLTIYVACFWVHFHYLYRTGSGDHKLSAKFQAHLKGNKLNAQPYDITYGAFVDLRAVYNGPGLLHSHIHQYPTGSRMQQVTCFPHRDTNNVWQLQKAHGIQTNYTLDPIEFVNHGDIVQVVHNTTGATLRASKHVMAPLTTGHFEVAAENITDSSESGISNWRIEIVEQQHSGRRDKRLHAMTTMFRLRHADSGCLMRVGSRRLPKWGWNQSEVTCLPDSTGKKDVRSKDVLWYVERNVNKRVQKDDLSKYVKSNFFIDMIQLNVEMGKSNNALGPDVNKYSTLESRPGSWPFLLSPMRMVGWGDKTTKYYEIGNPLLWWASALVSIAYPFRFLFWLVCIKRRCPGYTASGMLKFWDSSKFLWGGWALHYIPFFFMGRVTYIHHYLPALYFGLLLLAYELDSFFVRWRKGRYLRLAAWTVGIVVCLVFVYFSPFTYGWNRPAKELSGRRWLASWNVYEDHNIF</sequence>
<reference evidence="1" key="1">
    <citation type="submission" date="2022-07" db="EMBL/GenBank/DDBJ databases">
        <title>Phylogenomic reconstructions and comparative analyses of Kickxellomycotina fungi.</title>
        <authorList>
            <person name="Reynolds N.K."/>
            <person name="Stajich J.E."/>
            <person name="Barry K."/>
            <person name="Grigoriev I.V."/>
            <person name="Crous P."/>
            <person name="Smith M.E."/>
        </authorList>
    </citation>
    <scope>NUCLEOTIDE SEQUENCE</scope>
    <source>
        <strain evidence="1">Benny 63K</strain>
    </source>
</reference>
<evidence type="ECO:0000313" key="1">
    <source>
        <dbReference type="EMBL" id="KAJ1899624.1"/>
    </source>
</evidence>
<keyword evidence="1" id="KW-0328">Glycosyltransferase</keyword>
<keyword evidence="2" id="KW-1185">Reference proteome</keyword>
<dbReference type="EMBL" id="JANBPG010000139">
    <property type="protein sequence ID" value="KAJ1899624.1"/>
    <property type="molecule type" value="Genomic_DNA"/>
</dbReference>
<accession>A0ACC1IRQ1</accession>
<gene>
    <name evidence="1" type="primary">PMT2_2</name>
    <name evidence="1" type="ORF">LPJ66_001997</name>
</gene>
<name>A0ACC1IRQ1_9FUNG</name>
<comment type="caution">
    <text evidence="1">The sequence shown here is derived from an EMBL/GenBank/DDBJ whole genome shotgun (WGS) entry which is preliminary data.</text>
</comment>
<evidence type="ECO:0000313" key="2">
    <source>
        <dbReference type="Proteomes" id="UP001150581"/>
    </source>
</evidence>